<feature type="region of interest" description="Disordered" evidence="4">
    <location>
        <begin position="1"/>
        <end position="38"/>
    </location>
</feature>
<evidence type="ECO:0000256" key="1">
    <source>
        <dbReference type="ARBA" id="ARBA00005560"/>
    </source>
</evidence>
<dbReference type="GO" id="GO:0003677">
    <property type="term" value="F:DNA binding"/>
    <property type="evidence" value="ECO:0007669"/>
    <property type="project" value="UniProtKB-KW"/>
</dbReference>
<evidence type="ECO:0000256" key="2">
    <source>
        <dbReference type="ARBA" id="ARBA00023125"/>
    </source>
</evidence>
<dbReference type="CDD" id="cd02846">
    <property type="entry name" value="PAZ_argonaute_like"/>
    <property type="match status" value="1"/>
</dbReference>
<feature type="compositionally biased region" description="Acidic residues" evidence="4">
    <location>
        <begin position="135"/>
        <end position="150"/>
    </location>
</feature>
<dbReference type="InterPro" id="IPR036085">
    <property type="entry name" value="PAZ_dom_sf"/>
</dbReference>
<feature type="compositionally biased region" description="Acidic residues" evidence="4">
    <location>
        <begin position="207"/>
        <end position="226"/>
    </location>
</feature>
<comment type="similarity">
    <text evidence="1">Belongs to the TBP family.</text>
</comment>
<dbReference type="InterPro" id="IPR000814">
    <property type="entry name" value="TBP"/>
</dbReference>
<dbReference type="Pfam" id="PF00352">
    <property type="entry name" value="TBP"/>
    <property type="match status" value="2"/>
</dbReference>
<organism evidence="5 6">
    <name type="scientific">Heterodera trifolii</name>
    <dbReference type="NCBI Taxonomy" id="157864"/>
    <lineage>
        <taxon>Eukaryota</taxon>
        <taxon>Metazoa</taxon>
        <taxon>Ecdysozoa</taxon>
        <taxon>Nematoda</taxon>
        <taxon>Chromadorea</taxon>
        <taxon>Rhabditida</taxon>
        <taxon>Tylenchina</taxon>
        <taxon>Tylenchomorpha</taxon>
        <taxon>Tylenchoidea</taxon>
        <taxon>Heteroderidae</taxon>
        <taxon>Heteroderinae</taxon>
        <taxon>Heterodera</taxon>
    </lineage>
</organism>
<feature type="compositionally biased region" description="Basic and acidic residues" evidence="4">
    <location>
        <begin position="156"/>
        <end position="167"/>
    </location>
</feature>
<keyword evidence="3" id="KW-0804">Transcription</keyword>
<keyword evidence="2" id="KW-0238">DNA-binding</keyword>
<reference evidence="5 6" key="1">
    <citation type="submission" date="2024-10" db="EMBL/GenBank/DDBJ databases">
        <authorList>
            <person name="Kim D."/>
        </authorList>
    </citation>
    <scope>NUCLEOTIDE SEQUENCE [LARGE SCALE GENOMIC DNA]</scope>
    <source>
        <strain evidence="5">BH-2024</strain>
    </source>
</reference>
<accession>A0ABD2MDI7</accession>
<feature type="compositionally biased region" description="Acidic residues" evidence="4">
    <location>
        <begin position="179"/>
        <end position="194"/>
    </location>
</feature>
<evidence type="ECO:0000313" key="6">
    <source>
        <dbReference type="Proteomes" id="UP001620626"/>
    </source>
</evidence>
<dbReference type="Gene3D" id="3.30.310.10">
    <property type="entry name" value="TATA-Binding Protein"/>
    <property type="match status" value="2"/>
</dbReference>
<dbReference type="Proteomes" id="UP001620626">
    <property type="component" value="Unassembled WGS sequence"/>
</dbReference>
<dbReference type="SUPFAM" id="SSF101690">
    <property type="entry name" value="PAZ domain"/>
    <property type="match status" value="1"/>
</dbReference>
<feature type="compositionally biased region" description="Low complexity" evidence="4">
    <location>
        <begin position="108"/>
        <end position="121"/>
    </location>
</feature>
<comment type="caution">
    <text evidence="5">The sequence shown here is derived from an EMBL/GenBank/DDBJ whole genome shotgun (WGS) entry which is preliminary data.</text>
</comment>
<evidence type="ECO:0000256" key="4">
    <source>
        <dbReference type="SAM" id="MobiDB-lite"/>
    </source>
</evidence>
<keyword evidence="6" id="KW-1185">Reference proteome</keyword>
<dbReference type="AlphaFoldDB" id="A0ABD2MDI7"/>
<proteinExistence type="inferred from homology"/>
<dbReference type="Gene3D" id="2.170.260.10">
    <property type="entry name" value="paz domain"/>
    <property type="match status" value="1"/>
</dbReference>
<feature type="region of interest" description="Disordered" evidence="4">
    <location>
        <begin position="88"/>
        <end position="239"/>
    </location>
</feature>
<evidence type="ECO:0000256" key="3">
    <source>
        <dbReference type="ARBA" id="ARBA00023163"/>
    </source>
</evidence>
<protein>
    <submittedName>
        <fullName evidence="5">Uncharacterized protein</fullName>
    </submittedName>
</protein>
<name>A0ABD2MDI7_9BILA</name>
<sequence>MDMFRFNVHNAVKDTDDADSAAHDQCQQRQQREASPRTMPLSLLVEEQAHVSAAAEAAAEAASVVDQQMSAAPNDTPAITDTKIDFMTDEQTVAAAPPPLFSEIEPTQQHQQQQKQQQKIQGGAAEIIAPKVELSAEDNSDDDDDDDDEAGQQVKQEADRNGMDAHHSNCAKGPLLFIDEQENEEEESEEDEDISTTHRRQGMDSSFDYEDDDDDDDNDDDDDEMESVSGCAESDKCGHCHHPHQLPRNALEVLKMPLIDYLCALNHGCSVGELQALFLSKGARGRMLTHLQKRCLLRTVHLRPTERNITLHAHNFSARSASLTFACGGYLNLTVRQYFFAKHGVRLRHPSLPTLVEFGGGMHASYYPLECIQVHVAVTAPEDAASTTSTTTTTTTTASSTAAISDHKQHGYVCCVALKRKQSLTATAATAALFPCTVFALARNGVCTEYAPHRFHAIIMRVRSGPRQQSSAATATTTTTTTTALIFRSGRVVLTGIGGVPPNQIRAHCAKQAKRVCRRVGAALKWGGFPALALSLSVNGVEMRNLVTTLHLPYRLNIEQMAQHLSSLGQNDVKRVCLDLCTFPGLRCTLVICRRSNGENTLATCLFFITGTVIVTGVRQPEELEQAVASVRALCQDHQRKS</sequence>
<gene>
    <name evidence="5" type="ORF">niasHT_005489</name>
</gene>
<evidence type="ECO:0000313" key="5">
    <source>
        <dbReference type="EMBL" id="KAL3125602.1"/>
    </source>
</evidence>
<dbReference type="SUPFAM" id="SSF55945">
    <property type="entry name" value="TATA-box binding protein-like"/>
    <property type="match status" value="2"/>
</dbReference>
<dbReference type="EMBL" id="JBICBT010000028">
    <property type="protein sequence ID" value="KAL3125602.1"/>
    <property type="molecule type" value="Genomic_DNA"/>
</dbReference>
<dbReference type="InterPro" id="IPR012295">
    <property type="entry name" value="TBP_dom_sf"/>
</dbReference>